<reference evidence="1" key="1">
    <citation type="journal article" date="2019" name="bioRxiv">
        <title>The Genome of the Zebra Mussel, Dreissena polymorpha: A Resource for Invasive Species Research.</title>
        <authorList>
            <person name="McCartney M.A."/>
            <person name="Auch B."/>
            <person name="Kono T."/>
            <person name="Mallez S."/>
            <person name="Zhang Y."/>
            <person name="Obille A."/>
            <person name="Becker A."/>
            <person name="Abrahante J.E."/>
            <person name="Garbe J."/>
            <person name="Badalamenti J.P."/>
            <person name="Herman A."/>
            <person name="Mangelson H."/>
            <person name="Liachko I."/>
            <person name="Sullivan S."/>
            <person name="Sone E.D."/>
            <person name="Koren S."/>
            <person name="Silverstein K.A.T."/>
            <person name="Beckman K.B."/>
            <person name="Gohl D.M."/>
        </authorList>
    </citation>
    <scope>NUCLEOTIDE SEQUENCE</scope>
    <source>
        <strain evidence="1">Duluth1</strain>
        <tissue evidence="1">Whole animal</tissue>
    </source>
</reference>
<sequence>MGRSGESTQFEDTDYCCAEGVRSVTTIGKGELEMCSRDQPCCSGMTEKTKLYKGTIITECVEVVICFL</sequence>
<dbReference type="AlphaFoldDB" id="A0A9D4GP94"/>
<accession>A0A9D4GP94</accession>
<name>A0A9D4GP94_DREPO</name>
<evidence type="ECO:0000313" key="1">
    <source>
        <dbReference type="EMBL" id="KAH3821086.1"/>
    </source>
</evidence>
<gene>
    <name evidence="1" type="ORF">DPMN_122843</name>
</gene>
<organism evidence="1 2">
    <name type="scientific">Dreissena polymorpha</name>
    <name type="common">Zebra mussel</name>
    <name type="synonym">Mytilus polymorpha</name>
    <dbReference type="NCBI Taxonomy" id="45954"/>
    <lineage>
        <taxon>Eukaryota</taxon>
        <taxon>Metazoa</taxon>
        <taxon>Spiralia</taxon>
        <taxon>Lophotrochozoa</taxon>
        <taxon>Mollusca</taxon>
        <taxon>Bivalvia</taxon>
        <taxon>Autobranchia</taxon>
        <taxon>Heteroconchia</taxon>
        <taxon>Euheterodonta</taxon>
        <taxon>Imparidentia</taxon>
        <taxon>Neoheterodontei</taxon>
        <taxon>Myida</taxon>
        <taxon>Dreissenoidea</taxon>
        <taxon>Dreissenidae</taxon>
        <taxon>Dreissena</taxon>
    </lineage>
</organism>
<evidence type="ECO:0000313" key="2">
    <source>
        <dbReference type="Proteomes" id="UP000828390"/>
    </source>
</evidence>
<proteinExistence type="predicted"/>
<keyword evidence="2" id="KW-1185">Reference proteome</keyword>
<comment type="caution">
    <text evidence="1">The sequence shown here is derived from an EMBL/GenBank/DDBJ whole genome shotgun (WGS) entry which is preliminary data.</text>
</comment>
<dbReference type="Proteomes" id="UP000828390">
    <property type="component" value="Unassembled WGS sequence"/>
</dbReference>
<reference evidence="1" key="2">
    <citation type="submission" date="2020-11" db="EMBL/GenBank/DDBJ databases">
        <authorList>
            <person name="McCartney M.A."/>
            <person name="Auch B."/>
            <person name="Kono T."/>
            <person name="Mallez S."/>
            <person name="Becker A."/>
            <person name="Gohl D.M."/>
            <person name="Silverstein K.A.T."/>
            <person name="Koren S."/>
            <person name="Bechman K.B."/>
            <person name="Herman A."/>
            <person name="Abrahante J.E."/>
            <person name="Garbe J."/>
        </authorList>
    </citation>
    <scope>NUCLEOTIDE SEQUENCE</scope>
    <source>
        <strain evidence="1">Duluth1</strain>
        <tissue evidence="1">Whole animal</tissue>
    </source>
</reference>
<dbReference type="EMBL" id="JAIWYP010000005">
    <property type="protein sequence ID" value="KAH3821086.1"/>
    <property type="molecule type" value="Genomic_DNA"/>
</dbReference>
<protein>
    <submittedName>
        <fullName evidence="1">Uncharacterized protein</fullName>
    </submittedName>
</protein>